<gene>
    <name evidence="2" type="ORF">NDU88_006124</name>
</gene>
<dbReference type="EMBL" id="JANPWB010000014">
    <property type="protein sequence ID" value="KAJ1101050.1"/>
    <property type="molecule type" value="Genomic_DNA"/>
</dbReference>
<evidence type="ECO:0000256" key="1">
    <source>
        <dbReference type="SAM" id="MobiDB-lite"/>
    </source>
</evidence>
<dbReference type="Proteomes" id="UP001066276">
    <property type="component" value="Chromosome 10"/>
</dbReference>
<keyword evidence="3" id="KW-1185">Reference proteome</keyword>
<organism evidence="2 3">
    <name type="scientific">Pleurodeles waltl</name>
    <name type="common">Iberian ribbed newt</name>
    <dbReference type="NCBI Taxonomy" id="8319"/>
    <lineage>
        <taxon>Eukaryota</taxon>
        <taxon>Metazoa</taxon>
        <taxon>Chordata</taxon>
        <taxon>Craniata</taxon>
        <taxon>Vertebrata</taxon>
        <taxon>Euteleostomi</taxon>
        <taxon>Amphibia</taxon>
        <taxon>Batrachia</taxon>
        <taxon>Caudata</taxon>
        <taxon>Salamandroidea</taxon>
        <taxon>Salamandridae</taxon>
        <taxon>Pleurodelinae</taxon>
        <taxon>Pleurodeles</taxon>
    </lineage>
</organism>
<reference evidence="2" key="1">
    <citation type="journal article" date="2022" name="bioRxiv">
        <title>Sequencing and chromosome-scale assembly of the giantPleurodeles waltlgenome.</title>
        <authorList>
            <person name="Brown T."/>
            <person name="Elewa A."/>
            <person name="Iarovenko S."/>
            <person name="Subramanian E."/>
            <person name="Araus A.J."/>
            <person name="Petzold A."/>
            <person name="Susuki M."/>
            <person name="Suzuki K.-i.T."/>
            <person name="Hayashi T."/>
            <person name="Toyoda A."/>
            <person name="Oliveira C."/>
            <person name="Osipova E."/>
            <person name="Leigh N.D."/>
            <person name="Simon A."/>
            <person name="Yun M.H."/>
        </authorList>
    </citation>
    <scope>NUCLEOTIDE SEQUENCE</scope>
    <source>
        <strain evidence="2">20211129_DDA</strain>
        <tissue evidence="2">Liver</tissue>
    </source>
</reference>
<protein>
    <submittedName>
        <fullName evidence="2">Uncharacterized protein</fullName>
    </submittedName>
</protein>
<feature type="region of interest" description="Disordered" evidence="1">
    <location>
        <begin position="112"/>
        <end position="173"/>
    </location>
</feature>
<evidence type="ECO:0000313" key="3">
    <source>
        <dbReference type="Proteomes" id="UP001066276"/>
    </source>
</evidence>
<feature type="compositionally biased region" description="Low complexity" evidence="1">
    <location>
        <begin position="115"/>
        <end position="131"/>
    </location>
</feature>
<dbReference type="AlphaFoldDB" id="A0AAV7ME32"/>
<accession>A0AAV7ME32</accession>
<proteinExistence type="predicted"/>
<name>A0AAV7ME32_PLEWA</name>
<comment type="caution">
    <text evidence="2">The sequence shown here is derived from an EMBL/GenBank/DDBJ whole genome shotgun (WGS) entry which is preliminary data.</text>
</comment>
<evidence type="ECO:0000313" key="2">
    <source>
        <dbReference type="EMBL" id="KAJ1101050.1"/>
    </source>
</evidence>
<sequence length="228" mass="24317">MREKSRVPSSPRFFLKFCTGDRRSLLARRRCASSLLGLFFVPQQLTHAAAAGPLLCPSAAYTRGCCRGKIQDGAPVPRAGFTRPGAPSEINRAVRFWTRLFSPPGHKQACKREAAAPGESATGAAAAAPPALRHTRRGLASPSPALPAYRGAPTTQVGCPGLPRSSRRPGRRYQAAGGHLPGCFEVAGNGALRSSDRPGRHLGSSSLCFRMLISKIIRISESTMKIQC</sequence>